<dbReference type="Gene3D" id="3.30.420.10">
    <property type="entry name" value="Ribonuclease H-like superfamily/Ribonuclease H"/>
    <property type="match status" value="1"/>
</dbReference>
<dbReference type="GO" id="GO:0071035">
    <property type="term" value="P:nuclear polyadenylation-dependent rRNA catabolic process"/>
    <property type="evidence" value="ECO:0007669"/>
    <property type="project" value="TreeGrafter"/>
</dbReference>
<dbReference type="AlphaFoldDB" id="A0A8S3CRV2"/>
<dbReference type="GO" id="GO:0000467">
    <property type="term" value="P:exonucleolytic trimming to generate mature 3'-end of 5.8S rRNA from tricistronic rRNA transcript (SSU-rRNA, 5.8S rRNA, LSU-rRNA)"/>
    <property type="evidence" value="ECO:0007669"/>
    <property type="project" value="InterPro"/>
</dbReference>
<reference evidence="2" key="1">
    <citation type="submission" date="2021-02" db="EMBL/GenBank/DDBJ databases">
        <authorList>
            <person name="Nowell W R."/>
        </authorList>
    </citation>
    <scope>NUCLEOTIDE SEQUENCE</scope>
</reference>
<dbReference type="GO" id="GO:0000176">
    <property type="term" value="C:nuclear exosome (RNase complex)"/>
    <property type="evidence" value="ECO:0007669"/>
    <property type="project" value="TreeGrafter"/>
</dbReference>
<proteinExistence type="predicted"/>
<dbReference type="EMBL" id="CAJOBI010206152">
    <property type="protein sequence ID" value="CAF5005623.1"/>
    <property type="molecule type" value="Genomic_DNA"/>
</dbReference>
<dbReference type="PANTHER" id="PTHR12124:SF47">
    <property type="entry name" value="EXOSOME COMPONENT 10"/>
    <property type="match status" value="1"/>
</dbReference>
<dbReference type="GO" id="GO:0071044">
    <property type="term" value="P:histone mRNA catabolic process"/>
    <property type="evidence" value="ECO:0007669"/>
    <property type="project" value="TreeGrafter"/>
</dbReference>
<dbReference type="GO" id="GO:0071039">
    <property type="term" value="P:nuclear polyadenylation-dependent CUT catabolic process"/>
    <property type="evidence" value="ECO:0007669"/>
    <property type="project" value="TreeGrafter"/>
</dbReference>
<dbReference type="InterPro" id="IPR036397">
    <property type="entry name" value="RNaseH_sf"/>
</dbReference>
<dbReference type="GO" id="GO:0071037">
    <property type="term" value="P:nuclear polyadenylation-dependent snRNA catabolic process"/>
    <property type="evidence" value="ECO:0007669"/>
    <property type="project" value="TreeGrafter"/>
</dbReference>
<evidence type="ECO:0000313" key="4">
    <source>
        <dbReference type="Proteomes" id="UP000681720"/>
    </source>
</evidence>
<dbReference type="GO" id="GO:0071040">
    <property type="term" value="P:nuclear polyadenylation-dependent antisense transcript catabolic process"/>
    <property type="evidence" value="ECO:0007669"/>
    <property type="project" value="TreeGrafter"/>
</dbReference>
<evidence type="ECO:0000259" key="1">
    <source>
        <dbReference type="Pfam" id="PF01612"/>
    </source>
</evidence>
<comment type="caution">
    <text evidence="2">The sequence shown here is derived from an EMBL/GenBank/DDBJ whole genome shotgun (WGS) entry which is preliminary data.</text>
</comment>
<dbReference type="EMBL" id="CAJOBJ010185560">
    <property type="protein sequence ID" value="CAF4934575.1"/>
    <property type="molecule type" value="Genomic_DNA"/>
</dbReference>
<dbReference type="GO" id="GO:0000175">
    <property type="term" value="F:3'-5'-RNA exonuclease activity"/>
    <property type="evidence" value="ECO:0007669"/>
    <property type="project" value="InterPro"/>
</dbReference>
<dbReference type="SUPFAM" id="SSF53098">
    <property type="entry name" value="Ribonuclease H-like"/>
    <property type="match status" value="1"/>
</dbReference>
<dbReference type="Pfam" id="PF01612">
    <property type="entry name" value="DNA_pol_A_exo1"/>
    <property type="match status" value="1"/>
</dbReference>
<accession>A0A8S3CRV2</accession>
<dbReference type="PANTHER" id="PTHR12124">
    <property type="entry name" value="POLYMYOSITIS/SCLERODERMA AUTOANTIGEN-RELATED"/>
    <property type="match status" value="1"/>
</dbReference>
<dbReference type="GO" id="GO:0071038">
    <property type="term" value="P:TRAMP-dependent tRNA surveillance pathway"/>
    <property type="evidence" value="ECO:0007669"/>
    <property type="project" value="TreeGrafter"/>
</dbReference>
<protein>
    <recommendedName>
        <fullName evidence="1">3'-5' exonuclease domain-containing protein</fullName>
    </recommendedName>
</protein>
<feature type="non-terminal residue" evidence="2">
    <location>
        <position position="1"/>
    </location>
</feature>
<dbReference type="InterPro" id="IPR012337">
    <property type="entry name" value="RNaseH-like_sf"/>
</dbReference>
<dbReference type="GO" id="GO:0071051">
    <property type="term" value="P:poly(A)-dependent snoRNA 3'-end processing"/>
    <property type="evidence" value="ECO:0007669"/>
    <property type="project" value="TreeGrafter"/>
</dbReference>
<dbReference type="Proteomes" id="UP000681720">
    <property type="component" value="Unassembled WGS sequence"/>
</dbReference>
<sequence length="91" mass="10581">LPKSLDETKYLYVDTPDKLKTMNDHIENQSELAIDLEHHSYRSYQGFTCLMQISSRTEDFLIDTIALRDELHILNNIFTNPNIVKVNSPDV</sequence>
<dbReference type="InterPro" id="IPR045092">
    <property type="entry name" value="Rrp6-like"/>
</dbReference>
<feature type="domain" description="3'-5' exonuclease" evidence="1">
    <location>
        <begin position="12"/>
        <end position="86"/>
    </location>
</feature>
<gene>
    <name evidence="2" type="ORF">GIL414_LOCUS53487</name>
    <name evidence="3" type="ORF">SMN809_LOCUS56962</name>
</gene>
<dbReference type="Proteomes" id="UP000676336">
    <property type="component" value="Unassembled WGS sequence"/>
</dbReference>
<organism evidence="2 4">
    <name type="scientific">Rotaria magnacalcarata</name>
    <dbReference type="NCBI Taxonomy" id="392030"/>
    <lineage>
        <taxon>Eukaryota</taxon>
        <taxon>Metazoa</taxon>
        <taxon>Spiralia</taxon>
        <taxon>Gnathifera</taxon>
        <taxon>Rotifera</taxon>
        <taxon>Eurotatoria</taxon>
        <taxon>Bdelloidea</taxon>
        <taxon>Philodinida</taxon>
        <taxon>Philodinidae</taxon>
        <taxon>Rotaria</taxon>
    </lineage>
</organism>
<dbReference type="GO" id="GO:0003727">
    <property type="term" value="F:single-stranded RNA binding"/>
    <property type="evidence" value="ECO:0007669"/>
    <property type="project" value="TreeGrafter"/>
</dbReference>
<dbReference type="InterPro" id="IPR002562">
    <property type="entry name" value="3'-5'_exonuclease_dom"/>
</dbReference>
<evidence type="ECO:0000313" key="3">
    <source>
        <dbReference type="EMBL" id="CAF5005623.1"/>
    </source>
</evidence>
<name>A0A8S3CRV2_9BILA</name>
<dbReference type="GO" id="GO:0071036">
    <property type="term" value="P:nuclear polyadenylation-dependent snoRNA catabolic process"/>
    <property type="evidence" value="ECO:0007669"/>
    <property type="project" value="TreeGrafter"/>
</dbReference>
<evidence type="ECO:0000313" key="2">
    <source>
        <dbReference type="EMBL" id="CAF4934575.1"/>
    </source>
</evidence>
<dbReference type="GO" id="GO:0005730">
    <property type="term" value="C:nucleolus"/>
    <property type="evidence" value="ECO:0007669"/>
    <property type="project" value="TreeGrafter"/>
</dbReference>